<evidence type="ECO:0000256" key="1">
    <source>
        <dbReference type="SAM" id="SignalP"/>
    </source>
</evidence>
<dbReference type="EMBL" id="SWJQ01000058">
    <property type="protein sequence ID" value="TRZ23902.1"/>
    <property type="molecule type" value="Genomic_DNA"/>
</dbReference>
<sequence>MTLLFTAALIFLPDIGLWALYKEKQLLKPAEGAEAQVEMFNMGMLNMVKCHEEHLQSEILVLFSMSEAAWKGCTF</sequence>
<comment type="caution">
    <text evidence="2">The sequence shown here is derived from an EMBL/GenBank/DDBJ whole genome shotgun (WGS) entry which is preliminary data.</text>
</comment>
<reference evidence="2" key="1">
    <citation type="submission" date="2019-04" db="EMBL/GenBank/DDBJ databases">
        <title>Genome assembly of Zosterops borbonicus 15179.</title>
        <authorList>
            <person name="Leroy T."/>
            <person name="Anselmetti Y."/>
            <person name="Tilak M.-K."/>
            <person name="Nabholz B."/>
        </authorList>
    </citation>
    <scope>NUCLEOTIDE SEQUENCE</scope>
    <source>
        <strain evidence="2">HGM_15179</strain>
        <tissue evidence="2">Muscle</tissue>
    </source>
</reference>
<evidence type="ECO:0000313" key="3">
    <source>
        <dbReference type="Proteomes" id="UP000796761"/>
    </source>
</evidence>
<name>A0A8K1GTR0_9PASS</name>
<gene>
    <name evidence="2" type="ORF">HGM15179_003219</name>
</gene>
<feature type="chain" id="PRO_5035449391" evidence="1">
    <location>
        <begin position="20"/>
        <end position="75"/>
    </location>
</feature>
<proteinExistence type="predicted"/>
<keyword evidence="3" id="KW-1185">Reference proteome</keyword>
<protein>
    <submittedName>
        <fullName evidence="2">Uncharacterized protein</fullName>
    </submittedName>
</protein>
<evidence type="ECO:0000313" key="2">
    <source>
        <dbReference type="EMBL" id="TRZ23902.1"/>
    </source>
</evidence>
<feature type="signal peptide" evidence="1">
    <location>
        <begin position="1"/>
        <end position="19"/>
    </location>
</feature>
<keyword evidence="1" id="KW-0732">Signal</keyword>
<dbReference type="Proteomes" id="UP000796761">
    <property type="component" value="Unassembled WGS sequence"/>
</dbReference>
<organism evidence="2 3">
    <name type="scientific">Zosterops borbonicus</name>
    <dbReference type="NCBI Taxonomy" id="364589"/>
    <lineage>
        <taxon>Eukaryota</taxon>
        <taxon>Metazoa</taxon>
        <taxon>Chordata</taxon>
        <taxon>Craniata</taxon>
        <taxon>Vertebrata</taxon>
        <taxon>Euteleostomi</taxon>
        <taxon>Archelosauria</taxon>
        <taxon>Archosauria</taxon>
        <taxon>Dinosauria</taxon>
        <taxon>Saurischia</taxon>
        <taxon>Theropoda</taxon>
        <taxon>Coelurosauria</taxon>
        <taxon>Aves</taxon>
        <taxon>Neognathae</taxon>
        <taxon>Neoaves</taxon>
        <taxon>Telluraves</taxon>
        <taxon>Australaves</taxon>
        <taxon>Passeriformes</taxon>
        <taxon>Sylvioidea</taxon>
        <taxon>Zosteropidae</taxon>
        <taxon>Zosterops</taxon>
    </lineage>
</organism>
<dbReference type="OrthoDB" id="8949303at2759"/>
<accession>A0A8K1GTR0</accession>
<dbReference type="AlphaFoldDB" id="A0A8K1GTR0"/>